<reference evidence="1" key="1">
    <citation type="submission" date="2023-08" db="EMBL/GenBank/DDBJ databases">
        <authorList>
            <person name="Alioto T."/>
            <person name="Alioto T."/>
            <person name="Gomez Garrido J."/>
        </authorList>
    </citation>
    <scope>NUCLEOTIDE SEQUENCE</scope>
</reference>
<sequence>MRDTKKNLNLKLFSWQTPMVQELKHIQQHKIKHINDISKPQNLKRNMKYLTKAEFMTGDNVQIEEKVVTDTFDDSKSKTDIQKLSVEDTEFSQTVSATTFSCFDRSIVTLVVTSAAATVITFSDFTAGVITASVATGVRFSSKFY</sequence>
<dbReference type="Proteomes" id="UP001162480">
    <property type="component" value="Chromosome 3"/>
</dbReference>
<dbReference type="EMBL" id="OX597816">
    <property type="protein sequence ID" value="CAI9719137.1"/>
    <property type="molecule type" value="Genomic_DNA"/>
</dbReference>
<proteinExistence type="predicted"/>
<evidence type="ECO:0000313" key="2">
    <source>
        <dbReference type="Proteomes" id="UP001162480"/>
    </source>
</evidence>
<name>A0AA36EZR5_OCTVU</name>
<gene>
    <name evidence="1" type="ORF">OCTVUL_1B005700</name>
</gene>
<keyword evidence="2" id="KW-1185">Reference proteome</keyword>
<organism evidence="1 2">
    <name type="scientific">Octopus vulgaris</name>
    <name type="common">Common octopus</name>
    <dbReference type="NCBI Taxonomy" id="6645"/>
    <lineage>
        <taxon>Eukaryota</taxon>
        <taxon>Metazoa</taxon>
        <taxon>Spiralia</taxon>
        <taxon>Lophotrochozoa</taxon>
        <taxon>Mollusca</taxon>
        <taxon>Cephalopoda</taxon>
        <taxon>Coleoidea</taxon>
        <taxon>Octopodiformes</taxon>
        <taxon>Octopoda</taxon>
        <taxon>Incirrata</taxon>
        <taxon>Octopodidae</taxon>
        <taxon>Octopus</taxon>
    </lineage>
</organism>
<dbReference type="AlphaFoldDB" id="A0AA36EZR5"/>
<protein>
    <submittedName>
        <fullName evidence="1">Uncharacterized protein</fullName>
    </submittedName>
</protein>
<accession>A0AA36EZR5</accession>
<evidence type="ECO:0000313" key="1">
    <source>
        <dbReference type="EMBL" id="CAI9719137.1"/>
    </source>
</evidence>